<name>A0A6B3N6N9_9CYAN</name>
<feature type="transmembrane region" description="Helical" evidence="1">
    <location>
        <begin position="70"/>
        <end position="93"/>
    </location>
</feature>
<dbReference type="EMBL" id="JAAHFQ010000031">
    <property type="protein sequence ID" value="NER26465.1"/>
    <property type="molecule type" value="Genomic_DNA"/>
</dbReference>
<keyword evidence="1" id="KW-1133">Transmembrane helix</keyword>
<comment type="caution">
    <text evidence="2">The sequence shown here is derived from an EMBL/GenBank/DDBJ whole genome shotgun (WGS) entry which is preliminary data.</text>
</comment>
<evidence type="ECO:0000256" key="1">
    <source>
        <dbReference type="SAM" id="Phobius"/>
    </source>
</evidence>
<organism evidence="2">
    <name type="scientific">Symploca sp. SIO1C4</name>
    <dbReference type="NCBI Taxonomy" id="2607765"/>
    <lineage>
        <taxon>Bacteria</taxon>
        <taxon>Bacillati</taxon>
        <taxon>Cyanobacteriota</taxon>
        <taxon>Cyanophyceae</taxon>
        <taxon>Coleofasciculales</taxon>
        <taxon>Coleofasciculaceae</taxon>
        <taxon>Symploca</taxon>
    </lineage>
</organism>
<protein>
    <submittedName>
        <fullName evidence="2">Uncharacterized protein</fullName>
    </submittedName>
</protein>
<keyword evidence="1" id="KW-0472">Membrane</keyword>
<keyword evidence="1" id="KW-0812">Transmembrane</keyword>
<gene>
    <name evidence="2" type="ORF">F6J89_02260</name>
</gene>
<feature type="transmembrane region" description="Helical" evidence="1">
    <location>
        <begin position="114"/>
        <end position="135"/>
    </location>
</feature>
<dbReference type="AlphaFoldDB" id="A0A6B3N6N9"/>
<evidence type="ECO:0000313" key="2">
    <source>
        <dbReference type="EMBL" id="NER26465.1"/>
    </source>
</evidence>
<feature type="transmembrane region" description="Helical" evidence="1">
    <location>
        <begin position="40"/>
        <end position="58"/>
    </location>
</feature>
<sequence length="136" mass="15122">MLFLESILVGWLLSEYKAHWLIGIGTQAVSFYLAWVGTDAIALAVAWVVAVVWGGTLSHSIPRIVQEANITVWAGALALSWLLGLVFIVTLAFAKRVTESVNRRQTEAFWMRLLITWVGFSVGWIVDSIFMLGLID</sequence>
<accession>A0A6B3N6N9</accession>
<proteinExistence type="predicted"/>
<reference evidence="2" key="1">
    <citation type="submission" date="2019-11" db="EMBL/GenBank/DDBJ databases">
        <title>Genomic insights into an expanded diversity of filamentous marine cyanobacteria reveals the extraordinary biosynthetic potential of Moorea and Okeania.</title>
        <authorList>
            <person name="Ferreira Leao T."/>
            <person name="Wang M."/>
            <person name="Moss N."/>
            <person name="Da Silva R."/>
            <person name="Sanders J."/>
            <person name="Nurk S."/>
            <person name="Gurevich A."/>
            <person name="Humphrey G."/>
            <person name="Reher R."/>
            <person name="Zhu Q."/>
            <person name="Belda-Ferre P."/>
            <person name="Glukhov E."/>
            <person name="Rex R."/>
            <person name="Dorrestein P.C."/>
            <person name="Knight R."/>
            <person name="Pevzner P."/>
            <person name="Gerwick W.H."/>
            <person name="Gerwick L."/>
        </authorList>
    </citation>
    <scope>NUCLEOTIDE SEQUENCE</scope>
    <source>
        <strain evidence="2">SIO1C4</strain>
    </source>
</reference>